<accession>A0A387FU98</accession>
<keyword evidence="3" id="KW-0460">Magnesium</keyword>
<dbReference type="Pfam" id="PF13378">
    <property type="entry name" value="MR_MLE_C"/>
    <property type="match status" value="1"/>
</dbReference>
<dbReference type="Pfam" id="PF02746">
    <property type="entry name" value="MR_MLE_N"/>
    <property type="match status" value="1"/>
</dbReference>
<organism evidence="5 6">
    <name type="scientific">Rhizobium jaguaris</name>
    <dbReference type="NCBI Taxonomy" id="1312183"/>
    <lineage>
        <taxon>Bacteria</taxon>
        <taxon>Pseudomonadati</taxon>
        <taxon>Pseudomonadota</taxon>
        <taxon>Alphaproteobacteria</taxon>
        <taxon>Hyphomicrobiales</taxon>
        <taxon>Rhizobiaceae</taxon>
        <taxon>Rhizobium/Agrobacterium group</taxon>
        <taxon>Rhizobium</taxon>
    </lineage>
</organism>
<dbReference type="PANTHER" id="PTHR13794">
    <property type="entry name" value="ENOLASE SUPERFAMILY, MANDELATE RACEMASE"/>
    <property type="match status" value="1"/>
</dbReference>
<gene>
    <name evidence="5" type="ORF">CCGE525_24245</name>
</gene>
<dbReference type="InterPro" id="IPR036849">
    <property type="entry name" value="Enolase-like_C_sf"/>
</dbReference>
<keyword evidence="5" id="KW-0614">Plasmid</keyword>
<keyword evidence="6" id="KW-1185">Reference proteome</keyword>
<dbReference type="Gene3D" id="3.20.20.120">
    <property type="entry name" value="Enolase-like C-terminal domain"/>
    <property type="match status" value="1"/>
</dbReference>
<dbReference type="InterPro" id="IPR046945">
    <property type="entry name" value="RHMD-like"/>
</dbReference>
<dbReference type="GO" id="GO:0009063">
    <property type="term" value="P:amino acid catabolic process"/>
    <property type="evidence" value="ECO:0007669"/>
    <property type="project" value="InterPro"/>
</dbReference>
<dbReference type="InterPro" id="IPR013341">
    <property type="entry name" value="Mandelate_racemase_N_dom"/>
</dbReference>
<dbReference type="Proteomes" id="UP000282195">
    <property type="component" value="Plasmid pRCCGE525c"/>
</dbReference>
<evidence type="ECO:0000313" key="5">
    <source>
        <dbReference type="EMBL" id="AYG61973.1"/>
    </source>
</evidence>
<dbReference type="RefSeq" id="WP_120706910.1">
    <property type="nucleotide sequence ID" value="NZ_CP032695.1"/>
</dbReference>
<dbReference type="PROSITE" id="PS00908">
    <property type="entry name" value="MR_MLE_1"/>
    <property type="match status" value="1"/>
</dbReference>
<protein>
    <submittedName>
        <fullName evidence="5">Mandelate racemase/muconate lactonizing enzyme family protein</fullName>
    </submittedName>
</protein>
<dbReference type="InterPro" id="IPR029017">
    <property type="entry name" value="Enolase-like_N"/>
</dbReference>
<evidence type="ECO:0000256" key="3">
    <source>
        <dbReference type="ARBA" id="ARBA00022842"/>
    </source>
</evidence>
<evidence type="ECO:0000256" key="1">
    <source>
        <dbReference type="ARBA" id="ARBA00001946"/>
    </source>
</evidence>
<keyword evidence="2" id="KW-0479">Metal-binding</keyword>
<dbReference type="KEGG" id="rjg:CCGE525_24245"/>
<dbReference type="PANTHER" id="PTHR13794:SF58">
    <property type="entry name" value="MITOCHONDRIAL ENOLASE SUPERFAMILY MEMBER 1"/>
    <property type="match status" value="1"/>
</dbReference>
<dbReference type="GO" id="GO:0016836">
    <property type="term" value="F:hydro-lyase activity"/>
    <property type="evidence" value="ECO:0007669"/>
    <property type="project" value="TreeGrafter"/>
</dbReference>
<geneLocation type="plasmid" evidence="6">
    <name>prccge525c</name>
</geneLocation>
<dbReference type="AlphaFoldDB" id="A0A387FU98"/>
<dbReference type="SMART" id="SM00922">
    <property type="entry name" value="MR_MLE"/>
    <property type="match status" value="1"/>
</dbReference>
<reference evidence="5 6" key="1">
    <citation type="submission" date="2018-10" db="EMBL/GenBank/DDBJ databases">
        <title>Rhizobium etli, R. leguminosarum and a new Rhizobium genospecies from Phaseolus dumosus.</title>
        <authorList>
            <person name="Ramirez-Puebla S.T."/>
            <person name="Rogel-Hernandez M.A."/>
            <person name="Guerrero G."/>
            <person name="Ormeno-Orrillo E."/>
            <person name="Martinez-Romero J.C."/>
            <person name="Negrete-Yankelevich S."/>
            <person name="Martinez-Romero E."/>
        </authorList>
    </citation>
    <scope>NUCLEOTIDE SEQUENCE [LARGE SCALE GENOMIC DNA]</scope>
    <source>
        <strain evidence="5 6">CCGE525</strain>
        <plasmid evidence="6">prccge525c</plasmid>
    </source>
</reference>
<dbReference type="SFLD" id="SFLDS00001">
    <property type="entry name" value="Enolase"/>
    <property type="match status" value="1"/>
</dbReference>
<sequence>MKISEIRLYHLSAPLEEPIGNALIFFPNRQTLLVEIVAGGRSGWGEAWVAPATAAAMIEGQLAHHLIGQDPTHIRALWQAMREANEGDGIMTAISAVDMALHDLTARAYGIPLSSLLGGARRDKVLAYASGPFFKPGGHPYRDFEREIDGYLSEGFRALKLRSGFNPTDDVAAAFAARRQIGNEADLMIDFNQSCTAPRSISTAALMEEARLLWVEEPVTPTDLQGYRLAARQIETAIAGGEAIMNPAGFLPFLADGCMDILQPDIAICGGLTGVGQVVALAQMHNRPVIPHVWGSTVNFHAALHLLSTLPRHRAGGQQPFPYLEYDVGPNPLLELAGRPKVNADGTVSLPEGPGLGIELDASVLEPYVVSRKIISE</sequence>
<evidence type="ECO:0000256" key="2">
    <source>
        <dbReference type="ARBA" id="ARBA00022723"/>
    </source>
</evidence>
<dbReference type="SUPFAM" id="SSF54826">
    <property type="entry name" value="Enolase N-terminal domain-like"/>
    <property type="match status" value="1"/>
</dbReference>
<dbReference type="Gene3D" id="3.30.390.10">
    <property type="entry name" value="Enolase-like, N-terminal domain"/>
    <property type="match status" value="1"/>
</dbReference>
<dbReference type="CDD" id="cd03316">
    <property type="entry name" value="MR_like"/>
    <property type="match status" value="1"/>
</dbReference>
<dbReference type="SFLD" id="SFLDG00179">
    <property type="entry name" value="mandelate_racemase"/>
    <property type="match status" value="1"/>
</dbReference>
<evidence type="ECO:0000313" key="6">
    <source>
        <dbReference type="Proteomes" id="UP000282195"/>
    </source>
</evidence>
<dbReference type="InterPro" id="IPR018110">
    <property type="entry name" value="Mandel_Rmase/mucon_lact_enz_CS"/>
</dbReference>
<proteinExistence type="predicted"/>
<comment type="cofactor">
    <cofactor evidence="1">
        <name>Mg(2+)</name>
        <dbReference type="ChEBI" id="CHEBI:18420"/>
    </cofactor>
</comment>
<dbReference type="GO" id="GO:0016052">
    <property type="term" value="P:carbohydrate catabolic process"/>
    <property type="evidence" value="ECO:0007669"/>
    <property type="project" value="TreeGrafter"/>
</dbReference>
<feature type="domain" description="Mandelate racemase/muconate lactonizing enzyme C-terminal" evidence="4">
    <location>
        <begin position="141"/>
        <end position="237"/>
    </location>
</feature>
<dbReference type="EMBL" id="CP032695">
    <property type="protein sequence ID" value="AYG61973.1"/>
    <property type="molecule type" value="Genomic_DNA"/>
</dbReference>
<name>A0A387FU98_9HYPH</name>
<dbReference type="SUPFAM" id="SSF51604">
    <property type="entry name" value="Enolase C-terminal domain-like"/>
    <property type="match status" value="1"/>
</dbReference>
<dbReference type="GO" id="GO:0000287">
    <property type="term" value="F:magnesium ion binding"/>
    <property type="evidence" value="ECO:0007669"/>
    <property type="project" value="TreeGrafter"/>
</dbReference>
<dbReference type="InterPro" id="IPR013342">
    <property type="entry name" value="Mandelate_racemase_C"/>
</dbReference>
<dbReference type="OrthoDB" id="9802699at2"/>
<evidence type="ECO:0000259" key="4">
    <source>
        <dbReference type="SMART" id="SM00922"/>
    </source>
</evidence>
<dbReference type="InterPro" id="IPR029065">
    <property type="entry name" value="Enolase_C-like"/>
</dbReference>